<dbReference type="KEGG" id="ccac:CcaHIS019_0409620"/>
<dbReference type="AlphaFoldDB" id="A0AA48L552"/>
<evidence type="ECO:0000313" key="2">
    <source>
        <dbReference type="Proteomes" id="UP001233271"/>
    </source>
</evidence>
<reference evidence="1" key="1">
    <citation type="journal article" date="2023" name="BMC Genomics">
        <title>Chromosome-level genome assemblies of Cutaneotrichosporon spp. (Trichosporonales, Basidiomycota) reveal imbalanced evolution between nucleotide sequences and chromosome synteny.</title>
        <authorList>
            <person name="Kobayashi Y."/>
            <person name="Kayamori A."/>
            <person name="Aoki K."/>
            <person name="Shiwa Y."/>
            <person name="Matsutani M."/>
            <person name="Fujita N."/>
            <person name="Sugita T."/>
            <person name="Iwasaki W."/>
            <person name="Tanaka N."/>
            <person name="Takashima M."/>
        </authorList>
    </citation>
    <scope>NUCLEOTIDE SEQUENCE</scope>
    <source>
        <strain evidence="1">HIS019</strain>
    </source>
</reference>
<proteinExistence type="predicted"/>
<evidence type="ECO:0000313" key="1">
    <source>
        <dbReference type="EMBL" id="BEI92142.1"/>
    </source>
</evidence>
<dbReference type="EMBL" id="AP028215">
    <property type="protein sequence ID" value="BEI92142.1"/>
    <property type="molecule type" value="Genomic_DNA"/>
</dbReference>
<accession>A0AA48L552</accession>
<protein>
    <submittedName>
        <fullName evidence="1">Uncharacterized protein</fullName>
    </submittedName>
</protein>
<gene>
    <name evidence="1" type="ORF">CcaverHIS019_0409620</name>
</gene>
<name>A0AA48L552_9TREE</name>
<dbReference type="Proteomes" id="UP001233271">
    <property type="component" value="Chromosome 4"/>
</dbReference>
<keyword evidence="2" id="KW-1185">Reference proteome</keyword>
<dbReference type="GeneID" id="85496012"/>
<dbReference type="RefSeq" id="XP_060457407.1">
    <property type="nucleotide sequence ID" value="XM_060600854.1"/>
</dbReference>
<sequence>MSPPERRSSIDATMFPTIMDTIISHADRPTRFAVRATSKEHRDRVDAALCAHLSLFADGRISLTMSDGQTVPCVRAVAPGGERVPGLKWSAYEAEERERFLALLRHTRVLELEGRAGLHSVGHFLTGVRTVRCRSGRESHHPLPFAYSTLESEITLQCQPDIGIGGMRWRQPPVAEAALAPSLGNSHVWRVTVRFDPEEPGLSGARIGLRAPTSVRHVMLDFRPLEPGELRRSRDAAHEPRELGMLADVIAMAAHCIDRAHFTIALDARRFDPAWVSWPRDEMAAGELKGAVYRAVRRVASDVIGDPDGIEAAMRRFRFESELADHEPKAML</sequence>
<organism evidence="1 2">
    <name type="scientific">Cutaneotrichosporon cavernicola</name>
    <dbReference type="NCBI Taxonomy" id="279322"/>
    <lineage>
        <taxon>Eukaryota</taxon>
        <taxon>Fungi</taxon>
        <taxon>Dikarya</taxon>
        <taxon>Basidiomycota</taxon>
        <taxon>Agaricomycotina</taxon>
        <taxon>Tremellomycetes</taxon>
        <taxon>Trichosporonales</taxon>
        <taxon>Trichosporonaceae</taxon>
        <taxon>Cutaneotrichosporon</taxon>
    </lineage>
</organism>